<dbReference type="EMBL" id="CP028519">
    <property type="protein sequence ID" value="AVY95802.1"/>
    <property type="molecule type" value="Genomic_DNA"/>
</dbReference>
<organism evidence="2 3">
    <name type="scientific">Microvirgula aerodenitrificans</name>
    <dbReference type="NCBI Taxonomy" id="57480"/>
    <lineage>
        <taxon>Bacteria</taxon>
        <taxon>Pseudomonadati</taxon>
        <taxon>Pseudomonadota</taxon>
        <taxon>Betaproteobacteria</taxon>
        <taxon>Neisseriales</taxon>
        <taxon>Aquaspirillaceae</taxon>
        <taxon>Microvirgula</taxon>
    </lineage>
</organism>
<proteinExistence type="predicted"/>
<evidence type="ECO:0000313" key="3">
    <source>
        <dbReference type="Proteomes" id="UP000244173"/>
    </source>
</evidence>
<dbReference type="STRING" id="1122240.GCA_000620105_02798"/>
<dbReference type="InterPro" id="IPR025410">
    <property type="entry name" value="Lant_dehyd"/>
</dbReference>
<dbReference type="KEGG" id="maer:DAI18_18455"/>
<feature type="domain" description="Lantibiotic biosynthesis protein dehydration" evidence="1">
    <location>
        <begin position="182"/>
        <end position="555"/>
    </location>
</feature>
<dbReference type="Proteomes" id="UP000244173">
    <property type="component" value="Chromosome"/>
</dbReference>
<dbReference type="NCBIfam" id="TIGR03897">
    <property type="entry name" value="lanti_2_LanM"/>
    <property type="match status" value="1"/>
</dbReference>
<name>A0A2S0PEM6_9NEIS</name>
<dbReference type="AlphaFoldDB" id="A0A2S0PEM6"/>
<dbReference type="InterPro" id="IPR017146">
    <property type="entry name" value="Lanti_2_LanM"/>
</dbReference>
<reference evidence="2 3" key="1">
    <citation type="submission" date="2018-04" db="EMBL/GenBank/DDBJ databases">
        <title>Denitrifier Microvirgula.</title>
        <authorList>
            <person name="Anderson E."/>
            <person name="Jang J."/>
            <person name="Ishii S."/>
        </authorList>
    </citation>
    <scope>NUCLEOTIDE SEQUENCE [LARGE SCALE GENOMIC DNA]</scope>
    <source>
        <strain evidence="2 3">BE2.4</strain>
    </source>
</reference>
<sequence>MAGARAPLLHELLHAAPAETGARMSDTLYRRWPALLGTDTLSRRLDWGYEGPGPADAPPWEDMLAAALSAPDAAALPGSLDPIEPIPFEEALLPFVAAARAGLEREAGTALGICSPAARAALERHLFALLSVVATPVLGSAFSLQRALAGSLPWLPPRGRQNYEAFVASLQAGGLRLLLADYPALARLLATVALGWVQAHGRLLQRLERDWHRIVATFGFPATDCQLDGITAGCSDPHDGGQSVSVLHLSNGRRLVYKPRSLEMENGLAQLLDWAGRTGFPWPFRTVALLPGEGYGWMEFVEATPCDDEAAVGRFHARSGGLFCLWWLLQGTDVHHENLIASGEYPVIVDAETLLHPRPFPGVIHQLGPGAGYGASPEDDFARALLESGFLATGKALDLSAWGQAGDGATPFQVASCQAINSDAMTMAHETFHVVPRPNLPVLHGQPRQAAAHAGAIVDGFTAMSRLVVQHRHDFLTLLDGFAGCSGRFVARATNTYGLLLHAGLQPEWLREGPARGVLFERLRQAALAAPARPACWPLLDAELAALERLDIPRLSCRCDLPAPCWPAPLDQARARVAGASLPDLDRHAAALRQALTPQTVSPRHPHPA</sequence>
<gene>
    <name evidence="2" type="ORF">DAI18_18455</name>
</gene>
<dbReference type="RefSeq" id="WP_107890185.1">
    <property type="nucleotide sequence ID" value="NZ_CP028519.1"/>
</dbReference>
<dbReference type="Pfam" id="PF13575">
    <property type="entry name" value="DUF4135"/>
    <property type="match status" value="1"/>
</dbReference>
<evidence type="ECO:0000259" key="1">
    <source>
        <dbReference type="Pfam" id="PF13575"/>
    </source>
</evidence>
<accession>A0A2S0PEM6</accession>
<evidence type="ECO:0000313" key="2">
    <source>
        <dbReference type="EMBL" id="AVY95802.1"/>
    </source>
</evidence>
<protein>
    <recommendedName>
        <fullName evidence="1">Lantibiotic biosynthesis protein dehydration domain-containing protein</fullName>
    </recommendedName>
</protein>
<keyword evidence="3" id="KW-1185">Reference proteome</keyword>